<name>A0ABR2VZ36_9FUNG</name>
<proteinExistence type="predicted"/>
<dbReference type="EMBL" id="JASJQH010007324">
    <property type="protein sequence ID" value="KAK9710689.1"/>
    <property type="molecule type" value="Genomic_DNA"/>
</dbReference>
<comment type="caution">
    <text evidence="3">The sequence shown here is derived from an EMBL/GenBank/DDBJ whole genome shotgun (WGS) entry which is preliminary data.</text>
</comment>
<sequence length="183" mass="19085">MMFSIVLTLVFLTLIAAQDNGQAVRGCLSKCDQGSALWMTCATECVDTLHSINKNDVKDCLNQCGSDGHCLDTCIGSHFPGSNSDDSQPNNPPDTNTKVTIDGNPNPGIVTSRTGATISVSNTNGQPAKTSGQSDAMIHASSLANPTTTNPPTPAIPKSEATKNGIIVLTSGMTILGLAYRLY</sequence>
<feature type="chain" id="PRO_5045752143" evidence="2">
    <location>
        <begin position="18"/>
        <end position="183"/>
    </location>
</feature>
<evidence type="ECO:0000313" key="3">
    <source>
        <dbReference type="EMBL" id="KAK9710689.1"/>
    </source>
</evidence>
<evidence type="ECO:0000256" key="2">
    <source>
        <dbReference type="SAM" id="SignalP"/>
    </source>
</evidence>
<feature type="compositionally biased region" description="Polar residues" evidence="1">
    <location>
        <begin position="81"/>
        <end position="99"/>
    </location>
</feature>
<evidence type="ECO:0000313" key="4">
    <source>
        <dbReference type="Proteomes" id="UP001479436"/>
    </source>
</evidence>
<gene>
    <name evidence="3" type="ORF">K7432_008250</name>
</gene>
<reference evidence="3 4" key="1">
    <citation type="submission" date="2023-04" db="EMBL/GenBank/DDBJ databases">
        <title>Genome of Basidiobolus ranarum AG-B5.</title>
        <authorList>
            <person name="Stajich J.E."/>
            <person name="Carter-House D."/>
            <person name="Gryganskyi A."/>
        </authorList>
    </citation>
    <scope>NUCLEOTIDE SEQUENCE [LARGE SCALE GENOMIC DNA]</scope>
    <source>
        <strain evidence="3 4">AG-B5</strain>
    </source>
</reference>
<feature type="signal peptide" evidence="2">
    <location>
        <begin position="1"/>
        <end position="17"/>
    </location>
</feature>
<keyword evidence="2" id="KW-0732">Signal</keyword>
<organism evidence="3 4">
    <name type="scientific">Basidiobolus ranarum</name>
    <dbReference type="NCBI Taxonomy" id="34480"/>
    <lineage>
        <taxon>Eukaryota</taxon>
        <taxon>Fungi</taxon>
        <taxon>Fungi incertae sedis</taxon>
        <taxon>Zoopagomycota</taxon>
        <taxon>Entomophthoromycotina</taxon>
        <taxon>Basidiobolomycetes</taxon>
        <taxon>Basidiobolales</taxon>
        <taxon>Basidiobolaceae</taxon>
        <taxon>Basidiobolus</taxon>
    </lineage>
</organism>
<accession>A0ABR2VZ36</accession>
<protein>
    <submittedName>
        <fullName evidence="3">Uncharacterized protein</fullName>
    </submittedName>
</protein>
<evidence type="ECO:0000256" key="1">
    <source>
        <dbReference type="SAM" id="MobiDB-lite"/>
    </source>
</evidence>
<dbReference type="Proteomes" id="UP001479436">
    <property type="component" value="Unassembled WGS sequence"/>
</dbReference>
<keyword evidence="4" id="KW-1185">Reference proteome</keyword>
<feature type="region of interest" description="Disordered" evidence="1">
    <location>
        <begin position="81"/>
        <end position="108"/>
    </location>
</feature>